<evidence type="ECO:0000313" key="2">
    <source>
        <dbReference type="EMBL" id="MBA2951434.1"/>
    </source>
</evidence>
<dbReference type="EMBL" id="JACEHE010000046">
    <property type="protein sequence ID" value="MBA2951434.1"/>
    <property type="molecule type" value="Genomic_DNA"/>
</dbReference>
<reference evidence="2 3" key="1">
    <citation type="submission" date="2020-07" db="EMBL/GenBank/DDBJ databases">
        <title>Streptomyces isolated from Indian soil.</title>
        <authorList>
            <person name="Mandal S."/>
            <person name="Maiti P.K."/>
        </authorList>
    </citation>
    <scope>NUCLEOTIDE SEQUENCE [LARGE SCALE GENOMIC DNA]</scope>
    <source>
        <strain evidence="2 3">PSKA28</strain>
    </source>
</reference>
<comment type="caution">
    <text evidence="2">The sequence shown here is derived from an EMBL/GenBank/DDBJ whole genome shotgun (WGS) entry which is preliminary data.</text>
</comment>
<dbReference type="Proteomes" id="UP000545761">
    <property type="component" value="Unassembled WGS sequence"/>
</dbReference>
<evidence type="ECO:0000313" key="3">
    <source>
        <dbReference type="Proteomes" id="UP000545761"/>
    </source>
</evidence>
<feature type="region of interest" description="Disordered" evidence="1">
    <location>
        <begin position="339"/>
        <end position="385"/>
    </location>
</feature>
<organism evidence="2 3">
    <name type="scientific">Streptomyces himalayensis subsp. himalayensis</name>
    <dbReference type="NCBI Taxonomy" id="2756131"/>
    <lineage>
        <taxon>Bacteria</taxon>
        <taxon>Bacillati</taxon>
        <taxon>Actinomycetota</taxon>
        <taxon>Actinomycetes</taxon>
        <taxon>Kitasatosporales</taxon>
        <taxon>Streptomycetaceae</taxon>
        <taxon>Streptomyces</taxon>
        <taxon>Streptomyces himalayensis</taxon>
    </lineage>
</organism>
<dbReference type="AlphaFoldDB" id="A0A7W0DUE6"/>
<proteinExistence type="predicted"/>
<gene>
    <name evidence="2" type="ORF">H1D24_38235</name>
</gene>
<protein>
    <submittedName>
        <fullName evidence="2">Uncharacterized protein</fullName>
    </submittedName>
</protein>
<sequence>MTTPVEQTVPDEFQDELDLPAPGQVDQAALTKAKSDLAKQQSSLRTQNAAIASYKKKMKAAGKDRTKVKWYEAQIARLEKGRAATQTKLDAAQNKVYETGGEYDKLLSGENRDAFLALKSLFGQYGLGSLAGKIYDYVKQGYGADTIGLLLQDTKEYKTRFAGNEARAKAGLAVLNPADYLATEAAYRQVLSSAGLPKGFYDNPADFTRWIADDVSPTEIKGRVDMAVAATGQANPQYKQALWQMYGINESDLTAYFLDRKRAEPILKKQAAAGAIGAAAIRRGFGANVLDLESYATLGITADQAEQAYAQISEGFESMLGIAGRYGTTWTQREAEQELFTPGATTGGKESASEKGKRLKSQERAQFAGSRGSSIQGLNAGYSQT</sequence>
<name>A0A7W0DUE6_9ACTN</name>
<feature type="compositionally biased region" description="Polar residues" evidence="1">
    <location>
        <begin position="371"/>
        <end position="385"/>
    </location>
</feature>
<evidence type="ECO:0000256" key="1">
    <source>
        <dbReference type="SAM" id="MobiDB-lite"/>
    </source>
</evidence>
<dbReference type="RefSeq" id="WP_181662353.1">
    <property type="nucleotide sequence ID" value="NZ_JACEHE010000046.1"/>
</dbReference>
<accession>A0A7W0DUE6</accession>
<feature type="compositionally biased region" description="Basic and acidic residues" evidence="1">
    <location>
        <begin position="351"/>
        <end position="363"/>
    </location>
</feature>